<organism evidence="1 2">
    <name type="scientific">Brachyspira aalborgi</name>
    <dbReference type="NCBI Taxonomy" id="29522"/>
    <lineage>
        <taxon>Bacteria</taxon>
        <taxon>Pseudomonadati</taxon>
        <taxon>Spirochaetota</taxon>
        <taxon>Spirochaetia</taxon>
        <taxon>Brachyspirales</taxon>
        <taxon>Brachyspiraceae</taxon>
        <taxon>Brachyspira</taxon>
    </lineage>
</organism>
<dbReference type="AlphaFoldDB" id="A0A5C8F7X7"/>
<dbReference type="RefSeq" id="WP_147526454.1">
    <property type="nucleotide sequence ID" value="NZ_SAYG01000006.1"/>
</dbReference>
<name>A0A5C8F7X7_9SPIR</name>
<evidence type="ECO:0008006" key="3">
    <source>
        <dbReference type="Google" id="ProtNLM"/>
    </source>
</evidence>
<gene>
    <name evidence="1" type="ORF">EPJ70_05655</name>
</gene>
<reference evidence="1 2" key="1">
    <citation type="journal article" date="1992" name="Lakartidningen">
        <title>[Penicillin V and not amoxicillin is the first choice preparation in acute otitis].</title>
        <authorList>
            <person name="Kamme C."/>
            <person name="Lundgren K."/>
            <person name="Prellner K."/>
        </authorList>
    </citation>
    <scope>NUCLEOTIDE SEQUENCE [LARGE SCALE GENOMIC DNA]</scope>
    <source>
        <strain evidence="1 2">PC3714II</strain>
    </source>
</reference>
<dbReference type="Gene3D" id="3.10.28.20">
    <property type="entry name" value="Acetamidase/Formamidase-like domains"/>
    <property type="match status" value="1"/>
</dbReference>
<evidence type="ECO:0000313" key="2">
    <source>
        <dbReference type="Proteomes" id="UP000324574"/>
    </source>
</evidence>
<sequence length="332" mass="37505">MKKNLIIFIILSIFFSINLYGQKQPVWISKPSEVYNENIYKVEKGEGLSAKEAENNALSSLARVFGMTVKTDTKAQQRFTENSKGLEKNSTLEKNTSVEAEHDLINVRIAESYYDAKEKKYYALAVMNIKETVPLIVNKVKENVETIKNYINKSDNEKDLLRKFSLLDMAYIVSLKNDSFLQQLMILDSSVNVSIEENLKSSIIKDKLDNVAKNITFAVDTGEFSSSVKLVIEQMISDLKLKMSASAPTYTFKEHISYDGNDTGYGMYVLNYTLLLELVDYNGVRVTSFSFKGKEVGANEESAKKVVGSKLAKSIKEPLSEQFGEFLNNMLK</sequence>
<accession>A0A5C8F7X7</accession>
<dbReference type="EMBL" id="SAYG01000006">
    <property type="protein sequence ID" value="TXJ45863.1"/>
    <property type="molecule type" value="Genomic_DNA"/>
</dbReference>
<evidence type="ECO:0000313" key="1">
    <source>
        <dbReference type="EMBL" id="TXJ45863.1"/>
    </source>
</evidence>
<dbReference type="Proteomes" id="UP000324574">
    <property type="component" value="Unassembled WGS sequence"/>
</dbReference>
<proteinExistence type="predicted"/>
<comment type="caution">
    <text evidence="1">The sequence shown here is derived from an EMBL/GenBank/DDBJ whole genome shotgun (WGS) entry which is preliminary data.</text>
</comment>
<protein>
    <recommendedName>
        <fullName evidence="3">LPP20 lipoprotein</fullName>
    </recommendedName>
</protein>